<dbReference type="EMBL" id="KN549517">
    <property type="protein sequence ID" value="KHJ97107.1"/>
    <property type="molecule type" value="Genomic_DNA"/>
</dbReference>
<dbReference type="Gene3D" id="2.60.120.260">
    <property type="entry name" value="Galactose-binding domain-like"/>
    <property type="match status" value="1"/>
</dbReference>
<evidence type="ECO:0000259" key="5">
    <source>
        <dbReference type="PROSITE" id="PS51469"/>
    </source>
</evidence>
<protein>
    <submittedName>
        <fullName evidence="6">Sad1 / UNC-like protein</fullName>
    </submittedName>
</protein>
<dbReference type="Pfam" id="PF07738">
    <property type="entry name" value="Sad1_UNC"/>
    <property type="match status" value="1"/>
</dbReference>
<dbReference type="OrthoDB" id="342281at2759"/>
<evidence type="ECO:0000313" key="6">
    <source>
        <dbReference type="EMBL" id="KHJ97107.1"/>
    </source>
</evidence>
<comment type="subcellular location">
    <subcellularLocation>
        <location evidence="1">Membrane</location>
    </subcellularLocation>
</comment>
<name>A0A0B1TMR7_OESDE</name>
<evidence type="ECO:0000256" key="2">
    <source>
        <dbReference type="ARBA" id="ARBA00022692"/>
    </source>
</evidence>
<proteinExistence type="predicted"/>
<evidence type="ECO:0000313" key="7">
    <source>
        <dbReference type="Proteomes" id="UP000053660"/>
    </source>
</evidence>
<feature type="domain" description="SUN" evidence="5">
    <location>
        <begin position="1"/>
        <end position="96"/>
    </location>
</feature>
<dbReference type="InterPro" id="IPR012919">
    <property type="entry name" value="SUN_dom"/>
</dbReference>
<organism evidence="6 7">
    <name type="scientific">Oesophagostomum dentatum</name>
    <name type="common">Nodular worm</name>
    <dbReference type="NCBI Taxonomy" id="61180"/>
    <lineage>
        <taxon>Eukaryota</taxon>
        <taxon>Metazoa</taxon>
        <taxon>Ecdysozoa</taxon>
        <taxon>Nematoda</taxon>
        <taxon>Chromadorea</taxon>
        <taxon>Rhabditida</taxon>
        <taxon>Rhabditina</taxon>
        <taxon>Rhabditomorpha</taxon>
        <taxon>Strongyloidea</taxon>
        <taxon>Strongylidae</taxon>
        <taxon>Oesophagostomum</taxon>
    </lineage>
</organism>
<accession>A0A0B1TMR7</accession>
<sequence length="101" mass="11536">MTIFSYEHIGAHQAPGGERPSCPKTFKLWAYKSEADMNTRVLLGDFTYDIKGAPLQFFVIKTQPDYPVKIIEMEVTSNYGAEYTSLYRLRVHGSLWKPGTE</sequence>
<dbReference type="InterPro" id="IPR045119">
    <property type="entry name" value="SUN1-5"/>
</dbReference>
<evidence type="ECO:0000256" key="4">
    <source>
        <dbReference type="ARBA" id="ARBA00023136"/>
    </source>
</evidence>
<dbReference type="GO" id="GO:0043495">
    <property type="term" value="F:protein-membrane adaptor activity"/>
    <property type="evidence" value="ECO:0007669"/>
    <property type="project" value="TreeGrafter"/>
</dbReference>
<keyword evidence="3" id="KW-1133">Transmembrane helix</keyword>
<reference evidence="6 7" key="1">
    <citation type="submission" date="2014-03" db="EMBL/GenBank/DDBJ databases">
        <title>Draft genome of the hookworm Oesophagostomum dentatum.</title>
        <authorList>
            <person name="Mitreva M."/>
        </authorList>
    </citation>
    <scope>NUCLEOTIDE SEQUENCE [LARGE SCALE GENOMIC DNA]</scope>
    <source>
        <strain evidence="6 7">OD-Hann</strain>
    </source>
</reference>
<dbReference type="AlphaFoldDB" id="A0A0B1TMR7"/>
<keyword evidence="2" id="KW-0812">Transmembrane</keyword>
<evidence type="ECO:0000256" key="3">
    <source>
        <dbReference type="ARBA" id="ARBA00022989"/>
    </source>
</evidence>
<dbReference type="GO" id="GO:0034993">
    <property type="term" value="C:meiotic nuclear membrane microtubule tethering complex"/>
    <property type="evidence" value="ECO:0007669"/>
    <property type="project" value="TreeGrafter"/>
</dbReference>
<keyword evidence="7" id="KW-1185">Reference proteome</keyword>
<keyword evidence="4" id="KW-0472">Membrane</keyword>
<dbReference type="PANTHER" id="PTHR12911:SF8">
    <property type="entry name" value="KLAROID PROTEIN-RELATED"/>
    <property type="match status" value="1"/>
</dbReference>
<gene>
    <name evidence="6" type="ORF">OESDEN_02921</name>
</gene>
<dbReference type="PANTHER" id="PTHR12911">
    <property type="entry name" value="SAD1/UNC-84-LIKE PROTEIN-RELATED"/>
    <property type="match status" value="1"/>
</dbReference>
<dbReference type="Proteomes" id="UP000053660">
    <property type="component" value="Unassembled WGS sequence"/>
</dbReference>
<evidence type="ECO:0000256" key="1">
    <source>
        <dbReference type="ARBA" id="ARBA00004370"/>
    </source>
</evidence>
<dbReference type="PROSITE" id="PS51469">
    <property type="entry name" value="SUN"/>
    <property type="match status" value="1"/>
</dbReference>